<sequence>MLFLKVPFGPPAVEPEERPGGAGPRTSMPLSHAIAHYVSRPGGSARTRLSLRPDAYPISPQQEELVRRLKQAYIGKAGKFYGCFSGDMAASPLPRWLDEWAHERLGFASFSAKVMQQLQSVLDDSEVALDAHLLFFVEQLLDGDTFYLFVVDQCEGLYIDSNLDMNDVQFLDATQILFGAKVNLTAWRSGEKNNYLSVLRSRGDKALTELCWQLVGFSDQVDTAAETTAFLDIVAEYAAELPEPQARACRQSVVDYCLEQDKGGEPVSVAKLSEHIDASQPEHFSRFVAHRQPQPKPELIPDRGQLRQFVRLSGRNEQLSVSFSSNCLGETVVYDQQSDSITITDIPSSLKLRLLQHLQQQQKQQQTSSTGPRPDTIERPLSEA</sequence>
<evidence type="ECO:0000256" key="3">
    <source>
        <dbReference type="ARBA" id="ARBA00022490"/>
    </source>
</evidence>
<dbReference type="EMBL" id="VHSG01000013">
    <property type="protein sequence ID" value="TQV78080.1"/>
    <property type="molecule type" value="Genomic_DNA"/>
</dbReference>
<organism evidence="5 6">
    <name type="scientific">Exilibacterium tricleocarpae</name>
    <dbReference type="NCBI Taxonomy" id="2591008"/>
    <lineage>
        <taxon>Bacteria</taxon>
        <taxon>Pseudomonadati</taxon>
        <taxon>Pseudomonadota</taxon>
        <taxon>Gammaproteobacteria</taxon>
        <taxon>Cellvibrionales</taxon>
        <taxon>Cellvibrionaceae</taxon>
        <taxon>Exilibacterium</taxon>
    </lineage>
</organism>
<dbReference type="PANTHER" id="PTHR38772">
    <property type="match status" value="1"/>
</dbReference>
<comment type="similarity">
    <text evidence="2">Belongs to the YejK family.</text>
</comment>
<accession>A0A545TLI4</accession>
<dbReference type="PANTHER" id="PTHR38772:SF1">
    <property type="entry name" value="NUCLEOID-ASSOCIATED PROTEIN YEJK"/>
    <property type="match status" value="1"/>
</dbReference>
<dbReference type="OrthoDB" id="9131762at2"/>
<reference evidence="5 6" key="1">
    <citation type="submission" date="2019-06" db="EMBL/GenBank/DDBJ databases">
        <title>Whole genome sequence for Cellvibrionaceae sp. R142.</title>
        <authorList>
            <person name="Wang G."/>
        </authorList>
    </citation>
    <scope>NUCLEOTIDE SEQUENCE [LARGE SCALE GENOMIC DNA]</scope>
    <source>
        <strain evidence="5 6">R142</strain>
    </source>
</reference>
<name>A0A545TLI4_9GAMM</name>
<gene>
    <name evidence="5" type="ORF">FKG94_13445</name>
</gene>
<dbReference type="AlphaFoldDB" id="A0A545TLI4"/>
<dbReference type="GO" id="GO:0003690">
    <property type="term" value="F:double-stranded DNA binding"/>
    <property type="evidence" value="ECO:0007669"/>
    <property type="project" value="TreeGrafter"/>
</dbReference>
<keyword evidence="6" id="KW-1185">Reference proteome</keyword>
<evidence type="ECO:0000256" key="1">
    <source>
        <dbReference type="ARBA" id="ARBA00004453"/>
    </source>
</evidence>
<dbReference type="Proteomes" id="UP000319732">
    <property type="component" value="Unassembled WGS sequence"/>
</dbReference>
<dbReference type="GO" id="GO:0003727">
    <property type="term" value="F:single-stranded RNA binding"/>
    <property type="evidence" value="ECO:0007669"/>
    <property type="project" value="TreeGrafter"/>
</dbReference>
<evidence type="ECO:0000256" key="4">
    <source>
        <dbReference type="SAM" id="MobiDB-lite"/>
    </source>
</evidence>
<evidence type="ECO:0000256" key="2">
    <source>
        <dbReference type="ARBA" id="ARBA00009035"/>
    </source>
</evidence>
<dbReference type="InterPro" id="IPR007358">
    <property type="entry name" value="Nucleoid_associated_NdpA"/>
</dbReference>
<feature type="compositionally biased region" description="Basic and acidic residues" evidence="4">
    <location>
        <begin position="375"/>
        <end position="384"/>
    </location>
</feature>
<evidence type="ECO:0000313" key="6">
    <source>
        <dbReference type="Proteomes" id="UP000319732"/>
    </source>
</evidence>
<proteinExistence type="inferred from homology"/>
<comment type="caution">
    <text evidence="5">The sequence shown here is derived from an EMBL/GenBank/DDBJ whole genome shotgun (WGS) entry which is preliminary data.</text>
</comment>
<feature type="region of interest" description="Disordered" evidence="4">
    <location>
        <begin position="359"/>
        <end position="384"/>
    </location>
</feature>
<dbReference type="GO" id="GO:0043590">
    <property type="term" value="C:bacterial nucleoid"/>
    <property type="evidence" value="ECO:0007669"/>
    <property type="project" value="TreeGrafter"/>
</dbReference>
<comment type="subcellular location">
    <subcellularLocation>
        <location evidence="1">Cytoplasm</location>
        <location evidence="1">Nucleoid</location>
    </subcellularLocation>
</comment>
<protein>
    <submittedName>
        <fullName evidence="5">Nucleoid-associated protein</fullName>
    </submittedName>
</protein>
<dbReference type="Pfam" id="PF04245">
    <property type="entry name" value="NA37"/>
    <property type="match status" value="1"/>
</dbReference>
<keyword evidence="3" id="KW-0963">Cytoplasm</keyword>
<feature type="region of interest" description="Disordered" evidence="4">
    <location>
        <begin position="6"/>
        <end position="26"/>
    </location>
</feature>
<evidence type="ECO:0000313" key="5">
    <source>
        <dbReference type="EMBL" id="TQV78080.1"/>
    </source>
</evidence>